<sequence>MYNSKIRTFSEVDSYNAQKQWEEQIKKRIESESKEYILGVDEEEYKNFLTEDFKVVPLVVYEESEQIEQPRVTKEKTTAYPRDYVYEQDVYHFTIRYTFSGSTVLFKIRPSTWTMTSYEINVNEHNNTVSFSFKLYEQNPDKFKRQKSDAYRAAFTNLANVNKFADSWNACVKGVVNREFKKVKDKFLKENDFFAAINISTNKNTESIFSVPAIKKVDIPQPKVDKNKEFASIPTMSKTMYSDILKVVYDAGKSMEKKPALYQNKDEEGLRDQFLFILETRYEGITATGETFNKKGKTDIILKYAADNTNLFVAECKFWKGKSEFHQAINQLFDRYLTWRDSKVALIFFVKNNDFTRVLESVKEETKKHEYYKKTNGTNGESSFSYLFQLPKDENKNVYLEIILFHFDQ</sequence>
<accession>A0ABR7QQY1</accession>
<reference evidence="1 2" key="1">
    <citation type="submission" date="2020-08" db="EMBL/GenBank/DDBJ databases">
        <title>Arenibacter gaetbuli sp. nov., isolated from a sand dune.</title>
        <authorList>
            <person name="Park S."/>
            <person name="Yoon J.-H."/>
        </authorList>
    </citation>
    <scope>NUCLEOTIDE SEQUENCE [LARGE SCALE GENOMIC DNA]</scope>
    <source>
        <strain evidence="1 2">BSSL-BM3</strain>
    </source>
</reference>
<name>A0ABR7QQY1_9FLAO</name>
<dbReference type="RefSeq" id="WP_187586558.1">
    <property type="nucleotide sequence ID" value="NZ_JACLHY010000020.1"/>
</dbReference>
<organism evidence="1 2">
    <name type="scientific">Arenibacter arenosicollis</name>
    <dbReference type="NCBI Taxonomy" id="2762274"/>
    <lineage>
        <taxon>Bacteria</taxon>
        <taxon>Pseudomonadati</taxon>
        <taxon>Bacteroidota</taxon>
        <taxon>Flavobacteriia</taxon>
        <taxon>Flavobacteriales</taxon>
        <taxon>Flavobacteriaceae</taxon>
        <taxon>Arenibacter</taxon>
    </lineage>
</organism>
<gene>
    <name evidence="1" type="ORF">H4O18_16430</name>
</gene>
<dbReference type="EMBL" id="JACLHY010000020">
    <property type="protein sequence ID" value="MBC8769586.1"/>
    <property type="molecule type" value="Genomic_DNA"/>
</dbReference>
<evidence type="ECO:0000313" key="1">
    <source>
        <dbReference type="EMBL" id="MBC8769586.1"/>
    </source>
</evidence>
<dbReference type="Proteomes" id="UP000618952">
    <property type="component" value="Unassembled WGS sequence"/>
</dbReference>
<evidence type="ECO:0000313" key="2">
    <source>
        <dbReference type="Proteomes" id="UP000618952"/>
    </source>
</evidence>
<protein>
    <recommendedName>
        <fullName evidence="3">Restriction endonuclease type IV Mrr domain-containing protein</fullName>
    </recommendedName>
</protein>
<proteinExistence type="predicted"/>
<evidence type="ECO:0008006" key="3">
    <source>
        <dbReference type="Google" id="ProtNLM"/>
    </source>
</evidence>
<keyword evidence="2" id="KW-1185">Reference proteome</keyword>
<comment type="caution">
    <text evidence="1">The sequence shown here is derived from an EMBL/GenBank/DDBJ whole genome shotgun (WGS) entry which is preliminary data.</text>
</comment>